<dbReference type="AlphaFoldDB" id="A0A1F7XM94"/>
<protein>
    <recommendedName>
        <fullName evidence="3">DUF4157 domain-containing protein</fullName>
    </recommendedName>
</protein>
<evidence type="ECO:0000313" key="2">
    <source>
        <dbReference type="Proteomes" id="UP000177382"/>
    </source>
</evidence>
<dbReference type="Proteomes" id="UP000177382">
    <property type="component" value="Unassembled WGS sequence"/>
</dbReference>
<evidence type="ECO:0008006" key="3">
    <source>
        <dbReference type="Google" id="ProtNLM"/>
    </source>
</evidence>
<comment type="caution">
    <text evidence="1">The sequence shown here is derived from an EMBL/GenBank/DDBJ whole genome shotgun (WGS) entry which is preliminary data.</text>
</comment>
<name>A0A1F7XM94_9BACT</name>
<proteinExistence type="predicted"/>
<accession>A0A1F7XM94</accession>
<gene>
    <name evidence="1" type="ORF">A2V97_00455</name>
</gene>
<reference evidence="1 2" key="1">
    <citation type="journal article" date="2016" name="Nat. Commun.">
        <title>Thousands of microbial genomes shed light on interconnected biogeochemical processes in an aquifer system.</title>
        <authorList>
            <person name="Anantharaman K."/>
            <person name="Brown C.T."/>
            <person name="Hug L.A."/>
            <person name="Sharon I."/>
            <person name="Castelle C.J."/>
            <person name="Probst A.J."/>
            <person name="Thomas B.C."/>
            <person name="Singh A."/>
            <person name="Wilkins M.J."/>
            <person name="Karaoz U."/>
            <person name="Brodie E.L."/>
            <person name="Williams K.H."/>
            <person name="Hubbard S.S."/>
            <person name="Banfield J.F."/>
        </authorList>
    </citation>
    <scope>NUCLEOTIDE SEQUENCE [LARGE SCALE GENOMIC DNA]</scope>
</reference>
<evidence type="ECO:0000313" key="1">
    <source>
        <dbReference type="EMBL" id="OGM15488.1"/>
    </source>
</evidence>
<organism evidence="1 2">
    <name type="scientific">Candidatus Woesebacteria bacterium RBG_16_42_24</name>
    <dbReference type="NCBI Taxonomy" id="1802485"/>
    <lineage>
        <taxon>Bacteria</taxon>
        <taxon>Candidatus Woeseibacteriota</taxon>
    </lineage>
</organism>
<sequence>MQIPSNVRVKKFPWTILPILSKYSAHAIYPNVYLPRNIYEDLLTKQPNSKNVSILVHEQTHIERQKQLGWLLWGFKYCFIGRFRLNEELEAIKSSMKYLKSKGKYWDTEKSAKSLSGYLYLWCVDFKTAKAKLEKAWSEA</sequence>
<dbReference type="EMBL" id="MGFX01000004">
    <property type="protein sequence ID" value="OGM15488.1"/>
    <property type="molecule type" value="Genomic_DNA"/>
</dbReference>